<evidence type="ECO:0000256" key="1">
    <source>
        <dbReference type="SAM" id="MobiDB-lite"/>
    </source>
</evidence>
<dbReference type="EMBL" id="SHKW01000001">
    <property type="protein sequence ID" value="RZU38836.1"/>
    <property type="molecule type" value="Genomic_DNA"/>
</dbReference>
<dbReference type="SUPFAM" id="SSF117074">
    <property type="entry name" value="Hypothetical protein PA1324"/>
    <property type="match status" value="1"/>
</dbReference>
<gene>
    <name evidence="2" type="ORF">BDD14_0121</name>
</gene>
<feature type="compositionally biased region" description="Polar residues" evidence="1">
    <location>
        <begin position="131"/>
        <end position="153"/>
    </location>
</feature>
<dbReference type="OrthoDB" id="113791at2"/>
<protein>
    <recommendedName>
        <fullName evidence="4">Carboxypeptidase family protein</fullName>
    </recommendedName>
</protein>
<keyword evidence="3" id="KW-1185">Reference proteome</keyword>
<dbReference type="Proteomes" id="UP000292958">
    <property type="component" value="Unassembled WGS sequence"/>
</dbReference>
<proteinExistence type="predicted"/>
<evidence type="ECO:0008006" key="4">
    <source>
        <dbReference type="Google" id="ProtNLM"/>
    </source>
</evidence>
<evidence type="ECO:0000313" key="2">
    <source>
        <dbReference type="EMBL" id="RZU38836.1"/>
    </source>
</evidence>
<dbReference type="RefSeq" id="WP_130417129.1">
    <property type="nucleotide sequence ID" value="NZ_SHKW01000001.1"/>
</dbReference>
<sequence length="166" mass="16940">MGGTKIALVSPGTANRFDFGDIPSGKYFVGLVGGTSAYIAGTSLAPQGLSGNLISVPDGGGSITAEVQRGCEASSLAGRVDTEDGVDKKAHVALRSSLTGETFQRNADSDGNFTFGGIAPGEYRIYAVPASGQNRDPSNSLLDETTGASVTLDPNRTTNVVVPLTQ</sequence>
<comment type="caution">
    <text evidence="2">The sequence shown here is derived from an EMBL/GenBank/DDBJ whole genome shotgun (WGS) entry which is preliminary data.</text>
</comment>
<reference evidence="2 3" key="1">
    <citation type="submission" date="2019-02" db="EMBL/GenBank/DDBJ databases">
        <title>Genomic Encyclopedia of Archaeal and Bacterial Type Strains, Phase II (KMG-II): from individual species to whole genera.</title>
        <authorList>
            <person name="Goeker M."/>
        </authorList>
    </citation>
    <scope>NUCLEOTIDE SEQUENCE [LARGE SCALE GENOMIC DNA]</scope>
    <source>
        <strain evidence="2 3">DSM 18101</strain>
    </source>
</reference>
<accession>A0A4V2G3Z8</accession>
<evidence type="ECO:0000313" key="3">
    <source>
        <dbReference type="Proteomes" id="UP000292958"/>
    </source>
</evidence>
<dbReference type="Gene3D" id="2.60.40.1120">
    <property type="entry name" value="Carboxypeptidase-like, regulatory domain"/>
    <property type="match status" value="1"/>
</dbReference>
<name>A0A4V2G3Z8_9BACT</name>
<feature type="region of interest" description="Disordered" evidence="1">
    <location>
        <begin position="130"/>
        <end position="153"/>
    </location>
</feature>
<dbReference type="AlphaFoldDB" id="A0A4V2G3Z8"/>
<organism evidence="2 3">
    <name type="scientific">Edaphobacter modestus</name>
    <dbReference type="NCBI Taxonomy" id="388466"/>
    <lineage>
        <taxon>Bacteria</taxon>
        <taxon>Pseudomonadati</taxon>
        <taxon>Acidobacteriota</taxon>
        <taxon>Terriglobia</taxon>
        <taxon>Terriglobales</taxon>
        <taxon>Acidobacteriaceae</taxon>
        <taxon>Edaphobacter</taxon>
    </lineage>
</organism>